<keyword evidence="3" id="KW-1185">Reference proteome</keyword>
<dbReference type="PANTHER" id="PTHR43233">
    <property type="entry name" value="FAMILY N-ACETYLTRANSFERASE, PUTATIVE (AFU_ORTHOLOGUE AFUA_6G03350)-RELATED"/>
    <property type="match status" value="1"/>
</dbReference>
<gene>
    <name evidence="2" type="ORF">M408DRAFT_25950</name>
</gene>
<proteinExistence type="predicted"/>
<evidence type="ECO:0000313" key="2">
    <source>
        <dbReference type="EMBL" id="KIM25838.1"/>
    </source>
</evidence>
<dbReference type="InterPro" id="IPR053144">
    <property type="entry name" value="Acetyltransferase_Butenolide"/>
</dbReference>
<dbReference type="PANTHER" id="PTHR43233:SF1">
    <property type="entry name" value="FAMILY N-ACETYLTRANSFERASE, PUTATIVE (AFU_ORTHOLOGUE AFUA_6G03350)-RELATED"/>
    <property type="match status" value="1"/>
</dbReference>
<dbReference type="GO" id="GO:0016747">
    <property type="term" value="F:acyltransferase activity, transferring groups other than amino-acyl groups"/>
    <property type="evidence" value="ECO:0007669"/>
    <property type="project" value="InterPro"/>
</dbReference>
<dbReference type="Pfam" id="PF00583">
    <property type="entry name" value="Acetyltransf_1"/>
    <property type="match status" value="1"/>
</dbReference>
<organism evidence="2 3">
    <name type="scientific">Serendipita vermifera MAFF 305830</name>
    <dbReference type="NCBI Taxonomy" id="933852"/>
    <lineage>
        <taxon>Eukaryota</taxon>
        <taxon>Fungi</taxon>
        <taxon>Dikarya</taxon>
        <taxon>Basidiomycota</taxon>
        <taxon>Agaricomycotina</taxon>
        <taxon>Agaricomycetes</taxon>
        <taxon>Sebacinales</taxon>
        <taxon>Serendipitaceae</taxon>
        <taxon>Serendipita</taxon>
    </lineage>
</organism>
<protein>
    <recommendedName>
        <fullName evidence="1">N-acetyltransferase domain-containing protein</fullName>
    </recommendedName>
</protein>
<reference evidence="3" key="2">
    <citation type="submission" date="2015-01" db="EMBL/GenBank/DDBJ databases">
        <title>Evolutionary Origins and Diversification of the Mycorrhizal Mutualists.</title>
        <authorList>
            <consortium name="DOE Joint Genome Institute"/>
            <consortium name="Mycorrhizal Genomics Consortium"/>
            <person name="Kohler A."/>
            <person name="Kuo A."/>
            <person name="Nagy L.G."/>
            <person name="Floudas D."/>
            <person name="Copeland A."/>
            <person name="Barry K.W."/>
            <person name="Cichocki N."/>
            <person name="Veneault-Fourrey C."/>
            <person name="LaButti K."/>
            <person name="Lindquist E.A."/>
            <person name="Lipzen A."/>
            <person name="Lundell T."/>
            <person name="Morin E."/>
            <person name="Murat C."/>
            <person name="Riley R."/>
            <person name="Ohm R."/>
            <person name="Sun H."/>
            <person name="Tunlid A."/>
            <person name="Henrissat B."/>
            <person name="Grigoriev I.V."/>
            <person name="Hibbett D.S."/>
            <person name="Martin F."/>
        </authorList>
    </citation>
    <scope>NUCLEOTIDE SEQUENCE [LARGE SCALE GENOMIC DNA]</scope>
    <source>
        <strain evidence="3">MAFF 305830</strain>
    </source>
</reference>
<reference evidence="2 3" key="1">
    <citation type="submission" date="2014-04" db="EMBL/GenBank/DDBJ databases">
        <authorList>
            <consortium name="DOE Joint Genome Institute"/>
            <person name="Kuo A."/>
            <person name="Zuccaro A."/>
            <person name="Kohler A."/>
            <person name="Nagy L.G."/>
            <person name="Floudas D."/>
            <person name="Copeland A."/>
            <person name="Barry K.W."/>
            <person name="Cichocki N."/>
            <person name="Veneault-Fourrey C."/>
            <person name="LaButti K."/>
            <person name="Lindquist E.A."/>
            <person name="Lipzen A."/>
            <person name="Lundell T."/>
            <person name="Morin E."/>
            <person name="Murat C."/>
            <person name="Sun H."/>
            <person name="Tunlid A."/>
            <person name="Henrissat B."/>
            <person name="Grigoriev I.V."/>
            <person name="Hibbett D.S."/>
            <person name="Martin F."/>
            <person name="Nordberg H.P."/>
            <person name="Cantor M.N."/>
            <person name="Hua S.X."/>
        </authorList>
    </citation>
    <scope>NUCLEOTIDE SEQUENCE [LARGE SCALE GENOMIC DNA]</scope>
    <source>
        <strain evidence="2 3">MAFF 305830</strain>
    </source>
</reference>
<name>A0A0C2WHG6_SERVB</name>
<dbReference type="HOGENOM" id="CLU_790267_0_0_1"/>
<dbReference type="SUPFAM" id="SSF55729">
    <property type="entry name" value="Acyl-CoA N-acyltransferases (Nat)"/>
    <property type="match status" value="2"/>
</dbReference>
<dbReference type="AlphaFoldDB" id="A0A0C2WHG6"/>
<dbReference type="EMBL" id="KN824311">
    <property type="protein sequence ID" value="KIM25838.1"/>
    <property type="molecule type" value="Genomic_DNA"/>
</dbReference>
<dbReference type="PROSITE" id="PS51186">
    <property type="entry name" value="GNAT"/>
    <property type="match status" value="2"/>
</dbReference>
<sequence length="352" mass="39483">MSSNSLSTTSMAILWCSQDDRFFISDSKELLSFQDLKEFLEPQHRWKGVTQAIWDAAVSHVSVTTLGVYERQQDFKLKQVGFSRAISDTRFTWLADFFILPSYRGMGLGKALLAVLLASPSFKAKRQRVDVGNSIGLQSLLQKYGGFIPLTYPDAGGIPVMSKEVPNECESHDEPSPTPDTEPVHHPFFKEYFVSTRNDLIQFSVVHEFLKGAYWSRGIEPGTLQREMAASDCISLFHQASNNGDAEPRQIGSARWVTDRVTFAYLTDVFVLKEHAGKGLGIWLVQQALEMPAVRKRLPLTDGATKDIFSRFIILLTGDAQGLYSRHAGFIELREGDPNLNILMRDSNPLSQ</sequence>
<dbReference type="Proteomes" id="UP000054097">
    <property type="component" value="Unassembled WGS sequence"/>
</dbReference>
<dbReference type="Gene3D" id="3.40.630.30">
    <property type="match status" value="2"/>
</dbReference>
<dbReference type="CDD" id="cd04301">
    <property type="entry name" value="NAT_SF"/>
    <property type="match status" value="2"/>
</dbReference>
<dbReference type="STRING" id="933852.A0A0C2WHG6"/>
<evidence type="ECO:0000259" key="1">
    <source>
        <dbReference type="PROSITE" id="PS51186"/>
    </source>
</evidence>
<dbReference type="InterPro" id="IPR000182">
    <property type="entry name" value="GNAT_dom"/>
</dbReference>
<feature type="domain" description="N-acetyltransferase" evidence="1">
    <location>
        <begin position="22"/>
        <end position="166"/>
    </location>
</feature>
<dbReference type="InterPro" id="IPR016181">
    <property type="entry name" value="Acyl_CoA_acyltransferase"/>
</dbReference>
<accession>A0A0C2WHG6</accession>
<evidence type="ECO:0000313" key="3">
    <source>
        <dbReference type="Proteomes" id="UP000054097"/>
    </source>
</evidence>
<feature type="domain" description="N-acetyltransferase" evidence="1">
    <location>
        <begin position="247"/>
        <end position="349"/>
    </location>
</feature>
<dbReference type="OrthoDB" id="2917952at2759"/>